<dbReference type="InterPro" id="IPR018264">
    <property type="entry name" value="Ribosomal_bL33_CS"/>
</dbReference>
<dbReference type="Proteomes" id="UP000177141">
    <property type="component" value="Unassembled WGS sequence"/>
</dbReference>
<dbReference type="NCBIfam" id="NF001764">
    <property type="entry name" value="PRK00504.1"/>
    <property type="match status" value="1"/>
</dbReference>
<protein>
    <recommendedName>
        <fullName evidence="4 5">Large ribosomal subunit protein bL33</fullName>
    </recommendedName>
</protein>
<evidence type="ECO:0000313" key="7">
    <source>
        <dbReference type="Proteomes" id="UP000177141"/>
    </source>
</evidence>
<evidence type="ECO:0000256" key="4">
    <source>
        <dbReference type="ARBA" id="ARBA00035176"/>
    </source>
</evidence>
<dbReference type="GO" id="GO:0005737">
    <property type="term" value="C:cytoplasm"/>
    <property type="evidence" value="ECO:0007669"/>
    <property type="project" value="UniProtKB-ARBA"/>
</dbReference>
<dbReference type="InterPro" id="IPR001705">
    <property type="entry name" value="Ribosomal_bL33"/>
</dbReference>
<keyword evidence="3 5" id="KW-0687">Ribonucleoprotein</keyword>
<sequence>MAKRSSRILVGLVCEVCKTQNYVTEKNKLNTTEGLTLKKYCKKCKIMRKHKESKKLD</sequence>
<proteinExistence type="inferred from homology"/>
<evidence type="ECO:0000256" key="2">
    <source>
        <dbReference type="ARBA" id="ARBA00022980"/>
    </source>
</evidence>
<name>A0A1F7IXZ0_9BACT</name>
<dbReference type="InterPro" id="IPR011332">
    <property type="entry name" value="Ribosomal_zn-bd"/>
</dbReference>
<evidence type="ECO:0000313" key="6">
    <source>
        <dbReference type="EMBL" id="OGK48248.1"/>
    </source>
</evidence>
<dbReference type="SUPFAM" id="SSF57829">
    <property type="entry name" value="Zn-binding ribosomal proteins"/>
    <property type="match status" value="1"/>
</dbReference>
<dbReference type="GO" id="GO:0005840">
    <property type="term" value="C:ribosome"/>
    <property type="evidence" value="ECO:0007669"/>
    <property type="project" value="UniProtKB-KW"/>
</dbReference>
<comment type="similarity">
    <text evidence="1 5">Belongs to the bacterial ribosomal protein bL33 family.</text>
</comment>
<dbReference type="GO" id="GO:0003735">
    <property type="term" value="F:structural constituent of ribosome"/>
    <property type="evidence" value="ECO:0007669"/>
    <property type="project" value="InterPro"/>
</dbReference>
<organism evidence="6 7">
    <name type="scientific">Candidatus Roizmanbacteria bacterium RIFCSPLOWO2_01_FULL_38_12</name>
    <dbReference type="NCBI Taxonomy" id="1802061"/>
    <lineage>
        <taxon>Bacteria</taxon>
        <taxon>Candidatus Roizmaniibacteriota</taxon>
    </lineage>
</organism>
<accession>A0A1F7IXZ0</accession>
<dbReference type="Pfam" id="PF00471">
    <property type="entry name" value="Ribosomal_L33"/>
    <property type="match status" value="1"/>
</dbReference>
<dbReference type="PROSITE" id="PS00582">
    <property type="entry name" value="RIBOSOMAL_L33"/>
    <property type="match status" value="1"/>
</dbReference>
<evidence type="ECO:0000256" key="5">
    <source>
        <dbReference type="HAMAP-Rule" id="MF_00294"/>
    </source>
</evidence>
<dbReference type="GO" id="GO:0006412">
    <property type="term" value="P:translation"/>
    <property type="evidence" value="ECO:0007669"/>
    <property type="project" value="UniProtKB-UniRule"/>
</dbReference>
<dbReference type="AlphaFoldDB" id="A0A1F7IXZ0"/>
<dbReference type="NCBIfam" id="TIGR01023">
    <property type="entry name" value="rpmG_bact"/>
    <property type="match status" value="1"/>
</dbReference>
<dbReference type="HAMAP" id="MF_00294">
    <property type="entry name" value="Ribosomal_bL33"/>
    <property type="match status" value="1"/>
</dbReference>
<evidence type="ECO:0000256" key="3">
    <source>
        <dbReference type="ARBA" id="ARBA00023274"/>
    </source>
</evidence>
<dbReference type="STRING" id="1802061.A3A93_02140"/>
<gene>
    <name evidence="5" type="primary">rpmG</name>
    <name evidence="6" type="ORF">A3A93_02140</name>
</gene>
<dbReference type="GO" id="GO:1990904">
    <property type="term" value="C:ribonucleoprotein complex"/>
    <property type="evidence" value="ECO:0007669"/>
    <property type="project" value="UniProtKB-KW"/>
</dbReference>
<dbReference type="Gene3D" id="2.20.28.120">
    <property type="entry name" value="Ribosomal protein L33"/>
    <property type="match status" value="1"/>
</dbReference>
<dbReference type="InterPro" id="IPR038584">
    <property type="entry name" value="Ribosomal_bL33_sf"/>
</dbReference>
<keyword evidence="2 5" id="KW-0689">Ribosomal protein</keyword>
<comment type="caution">
    <text evidence="6">The sequence shown here is derived from an EMBL/GenBank/DDBJ whole genome shotgun (WGS) entry which is preliminary data.</text>
</comment>
<evidence type="ECO:0000256" key="1">
    <source>
        <dbReference type="ARBA" id="ARBA00007596"/>
    </source>
</evidence>
<reference evidence="6 7" key="1">
    <citation type="journal article" date="2016" name="Nat. Commun.">
        <title>Thousands of microbial genomes shed light on interconnected biogeochemical processes in an aquifer system.</title>
        <authorList>
            <person name="Anantharaman K."/>
            <person name="Brown C.T."/>
            <person name="Hug L.A."/>
            <person name="Sharon I."/>
            <person name="Castelle C.J."/>
            <person name="Probst A.J."/>
            <person name="Thomas B.C."/>
            <person name="Singh A."/>
            <person name="Wilkins M.J."/>
            <person name="Karaoz U."/>
            <person name="Brodie E.L."/>
            <person name="Williams K.H."/>
            <person name="Hubbard S.S."/>
            <person name="Banfield J.F."/>
        </authorList>
    </citation>
    <scope>NUCLEOTIDE SEQUENCE [LARGE SCALE GENOMIC DNA]</scope>
</reference>
<dbReference type="NCBIfam" id="NF001860">
    <property type="entry name" value="PRK00595.1"/>
    <property type="match status" value="1"/>
</dbReference>
<dbReference type="EMBL" id="MGAL01000018">
    <property type="protein sequence ID" value="OGK48248.1"/>
    <property type="molecule type" value="Genomic_DNA"/>
</dbReference>